<keyword evidence="2" id="KW-0456">Lyase</keyword>
<proteinExistence type="predicted"/>
<dbReference type="Gene3D" id="3.40.225.10">
    <property type="entry name" value="Class II aldolase/adducin N-terminal domain"/>
    <property type="match status" value="1"/>
</dbReference>
<dbReference type="SUPFAM" id="SSF53639">
    <property type="entry name" value="AraD/HMP-PK domain-like"/>
    <property type="match status" value="1"/>
</dbReference>
<name>A0A926D145_9FIRM</name>
<dbReference type="AlphaFoldDB" id="A0A926D145"/>
<dbReference type="InterPro" id="IPR001303">
    <property type="entry name" value="Aldolase_II/adducin_N"/>
</dbReference>
<dbReference type="Pfam" id="PF00596">
    <property type="entry name" value="Aldolase_II"/>
    <property type="match status" value="1"/>
</dbReference>
<dbReference type="GO" id="GO:0005829">
    <property type="term" value="C:cytosol"/>
    <property type="evidence" value="ECO:0007669"/>
    <property type="project" value="TreeGrafter"/>
</dbReference>
<reference evidence="4" key="1">
    <citation type="submission" date="2020-08" db="EMBL/GenBank/DDBJ databases">
        <title>Genome public.</title>
        <authorList>
            <person name="Liu C."/>
            <person name="Sun Q."/>
        </authorList>
    </citation>
    <scope>NUCLEOTIDE SEQUENCE</scope>
    <source>
        <strain evidence="4">NSJ-44</strain>
    </source>
</reference>
<dbReference type="GO" id="GO:0016832">
    <property type="term" value="F:aldehyde-lyase activity"/>
    <property type="evidence" value="ECO:0007669"/>
    <property type="project" value="TreeGrafter"/>
</dbReference>
<keyword evidence="5" id="KW-1185">Reference proteome</keyword>
<dbReference type="PANTHER" id="PTHR22789">
    <property type="entry name" value="FUCULOSE PHOSPHATE ALDOLASE"/>
    <property type="match status" value="1"/>
</dbReference>
<organism evidence="4 5">
    <name type="scientific">Luoshenia tenuis</name>
    <dbReference type="NCBI Taxonomy" id="2763654"/>
    <lineage>
        <taxon>Bacteria</taxon>
        <taxon>Bacillati</taxon>
        <taxon>Bacillota</taxon>
        <taxon>Clostridia</taxon>
        <taxon>Christensenellales</taxon>
        <taxon>Christensenellaceae</taxon>
        <taxon>Luoshenia</taxon>
    </lineage>
</organism>
<evidence type="ECO:0000256" key="2">
    <source>
        <dbReference type="ARBA" id="ARBA00023239"/>
    </source>
</evidence>
<evidence type="ECO:0000256" key="1">
    <source>
        <dbReference type="ARBA" id="ARBA00022723"/>
    </source>
</evidence>
<evidence type="ECO:0000313" key="4">
    <source>
        <dbReference type="EMBL" id="MBC8529516.1"/>
    </source>
</evidence>
<feature type="domain" description="Class II aldolase/adducin N-terminal" evidence="3">
    <location>
        <begin position="10"/>
        <end position="188"/>
    </location>
</feature>
<evidence type="ECO:0000313" key="5">
    <source>
        <dbReference type="Proteomes" id="UP000654279"/>
    </source>
</evidence>
<dbReference type="SMART" id="SM01007">
    <property type="entry name" value="Aldolase_II"/>
    <property type="match status" value="1"/>
</dbReference>
<dbReference type="GO" id="GO:0019323">
    <property type="term" value="P:pentose catabolic process"/>
    <property type="evidence" value="ECO:0007669"/>
    <property type="project" value="TreeGrafter"/>
</dbReference>
<dbReference type="InterPro" id="IPR036409">
    <property type="entry name" value="Aldolase_II/adducin_N_sf"/>
</dbReference>
<dbReference type="Proteomes" id="UP000654279">
    <property type="component" value="Unassembled WGS sequence"/>
</dbReference>
<keyword evidence="1" id="KW-0479">Metal-binding</keyword>
<gene>
    <name evidence="4" type="ORF">H8699_08765</name>
</gene>
<protein>
    <submittedName>
        <fullName evidence="4">Class II aldolase/adducin family protein</fullName>
    </submittedName>
</protein>
<dbReference type="EMBL" id="JACRSO010000003">
    <property type="protein sequence ID" value="MBC8529516.1"/>
    <property type="molecule type" value="Genomic_DNA"/>
</dbReference>
<dbReference type="InterPro" id="IPR050197">
    <property type="entry name" value="Aldolase_class_II_sugar_metab"/>
</dbReference>
<sequence length="227" mass="24977">MALSYMQTREEICDIAHRLWQLGFVAANDGNISVKLEDDLYITTPTGVSKSMVTPDKLVLVDGQGQVLEASGGYRPSSEFPMHLRCYAERADVRAVVHAHPPTATGFAIAHIPLDSYTMPEAVLTIGSVPIAPYGTPSTQEIPEAIAPFLQEHDAIMLANHGAVTVGVDLMNAYFRMETLEFFAKITLTARLLGGEHELTQEQQETLIAMRPQFGLKGRHPGIKKYR</sequence>
<accession>A0A926D145</accession>
<dbReference type="RefSeq" id="WP_249285347.1">
    <property type="nucleotide sequence ID" value="NZ_JACRSO010000003.1"/>
</dbReference>
<dbReference type="GO" id="GO:0046872">
    <property type="term" value="F:metal ion binding"/>
    <property type="evidence" value="ECO:0007669"/>
    <property type="project" value="UniProtKB-KW"/>
</dbReference>
<dbReference type="PANTHER" id="PTHR22789:SF0">
    <property type="entry name" value="3-OXO-TETRONATE 4-PHOSPHATE DECARBOXYLASE-RELATED"/>
    <property type="match status" value="1"/>
</dbReference>
<comment type="caution">
    <text evidence="4">The sequence shown here is derived from an EMBL/GenBank/DDBJ whole genome shotgun (WGS) entry which is preliminary data.</text>
</comment>
<evidence type="ECO:0000259" key="3">
    <source>
        <dbReference type="SMART" id="SM01007"/>
    </source>
</evidence>